<name>A0ABV5P3P0_9ACTN</name>
<comment type="similarity">
    <text evidence="1">Belongs to the cytochrome P450 family.</text>
</comment>
<gene>
    <name evidence="2" type="ORF">ACFFR3_47435</name>
</gene>
<dbReference type="InterPro" id="IPR002397">
    <property type="entry name" value="Cyt_P450_B"/>
</dbReference>
<dbReference type="Proteomes" id="UP001589568">
    <property type="component" value="Unassembled WGS sequence"/>
</dbReference>
<dbReference type="PANTHER" id="PTHR46696">
    <property type="entry name" value="P450, PUTATIVE (EUROFUNG)-RELATED"/>
    <property type="match status" value="1"/>
</dbReference>
<dbReference type="Gene3D" id="1.10.630.10">
    <property type="entry name" value="Cytochrome P450"/>
    <property type="match status" value="1"/>
</dbReference>
<evidence type="ECO:0000256" key="1">
    <source>
        <dbReference type="ARBA" id="ARBA00010617"/>
    </source>
</evidence>
<dbReference type="SUPFAM" id="SSF48264">
    <property type="entry name" value="Cytochrome P450"/>
    <property type="match status" value="1"/>
</dbReference>
<proteinExistence type="inferred from homology"/>
<dbReference type="PRINTS" id="PR00359">
    <property type="entry name" value="BP450"/>
</dbReference>
<comment type="caution">
    <text evidence="2">The sequence shown here is derived from an EMBL/GenBank/DDBJ whole genome shotgun (WGS) entry which is preliminary data.</text>
</comment>
<dbReference type="CDD" id="cd20623">
    <property type="entry name" value="CYP_unk"/>
    <property type="match status" value="1"/>
</dbReference>
<reference evidence="2 3" key="1">
    <citation type="submission" date="2024-09" db="EMBL/GenBank/DDBJ databases">
        <authorList>
            <person name="Sun Q."/>
            <person name="Mori K."/>
        </authorList>
    </citation>
    <scope>NUCLEOTIDE SEQUENCE [LARGE SCALE GENOMIC DNA]</scope>
    <source>
        <strain evidence="2 3">JCM 3324</strain>
    </source>
</reference>
<protein>
    <submittedName>
        <fullName evidence="2">Cytochrome P450</fullName>
    </submittedName>
</protein>
<accession>A0ABV5P3P0</accession>
<dbReference type="EMBL" id="JBHMCF010000061">
    <property type="protein sequence ID" value="MFB9477175.1"/>
    <property type="molecule type" value="Genomic_DNA"/>
</dbReference>
<sequence>MTDLSPPEHYPSTGHSADPVLAAGYPEHADAVRLYGPAIAEDPGTLYQQLRRQGSVVPVLLDGDLPAWFVLGYREVHHITANPQWFGRDCRRWNIYDRLPADWPLMPYVGWTPSVMYAEGGEHQRRAGAIGDALDAVNRIDLIATCEQVADRLIDAFAGDGRADLITQYAYQIPARIVARLYGLPDGDISALVQDVFDSLDVGDNAVTAHQRLHARMAQLVADRHARPGPDVPSVLLAHPARLSDDEIVIDLLVMMAAAQAPTSNWIGNTLRLMLVDDEFSVTLQGGRSSAAQALNEVLWKDTPTQNFIGRWAVQDCNLGGRRIRKGDLLVLGFSAANTDPNVQPGTHGDSSTNRAHMSFGHGEHGCPFPAPELAEIIARTAVEVLLDRLPDVTLAVAAKDLRWRPSLWMRGLFGLPVVFTPTLPLVPAAAGRRGA</sequence>
<keyword evidence="3" id="KW-1185">Reference proteome</keyword>
<evidence type="ECO:0000313" key="3">
    <source>
        <dbReference type="Proteomes" id="UP001589568"/>
    </source>
</evidence>
<dbReference type="PANTHER" id="PTHR46696:SF1">
    <property type="entry name" value="CYTOCHROME P450 YJIB-RELATED"/>
    <property type="match status" value="1"/>
</dbReference>
<organism evidence="2 3">
    <name type="scientific">Nonomuraea salmonea</name>
    <dbReference type="NCBI Taxonomy" id="46181"/>
    <lineage>
        <taxon>Bacteria</taxon>
        <taxon>Bacillati</taxon>
        <taxon>Actinomycetota</taxon>
        <taxon>Actinomycetes</taxon>
        <taxon>Streptosporangiales</taxon>
        <taxon>Streptosporangiaceae</taxon>
        <taxon>Nonomuraea</taxon>
    </lineage>
</organism>
<dbReference type="InterPro" id="IPR036396">
    <property type="entry name" value="Cyt_P450_sf"/>
</dbReference>
<dbReference type="RefSeq" id="WP_379485317.1">
    <property type="nucleotide sequence ID" value="NZ_BAAAXS010000001.1"/>
</dbReference>
<evidence type="ECO:0000313" key="2">
    <source>
        <dbReference type="EMBL" id="MFB9477175.1"/>
    </source>
</evidence>